<evidence type="ECO:0000256" key="1">
    <source>
        <dbReference type="SAM" id="MobiDB-lite"/>
    </source>
</evidence>
<dbReference type="Proteomes" id="UP000326924">
    <property type="component" value="Unassembled WGS sequence"/>
</dbReference>
<accession>A0A5J5EGD8</accession>
<name>A0A5J5EGD8_9PEZI</name>
<feature type="region of interest" description="Disordered" evidence="1">
    <location>
        <begin position="145"/>
        <end position="215"/>
    </location>
</feature>
<feature type="compositionally biased region" description="Basic and acidic residues" evidence="1">
    <location>
        <begin position="55"/>
        <end position="66"/>
    </location>
</feature>
<reference evidence="2 3" key="1">
    <citation type="submission" date="2019-09" db="EMBL/GenBank/DDBJ databases">
        <title>Draft genome of the ectomycorrhizal ascomycete Sphaerosporella brunnea.</title>
        <authorList>
            <consortium name="DOE Joint Genome Institute"/>
            <person name="Benucci G.M."/>
            <person name="Marozzi G."/>
            <person name="Antonielli L."/>
            <person name="Sanchez S."/>
            <person name="Marco P."/>
            <person name="Wang X."/>
            <person name="Falini L.B."/>
            <person name="Barry K."/>
            <person name="Haridas S."/>
            <person name="Lipzen A."/>
            <person name="Labutti K."/>
            <person name="Grigoriev I.V."/>
            <person name="Murat C."/>
            <person name="Martin F."/>
            <person name="Albertini E."/>
            <person name="Donnini D."/>
            <person name="Bonito G."/>
        </authorList>
    </citation>
    <scope>NUCLEOTIDE SEQUENCE [LARGE SCALE GENOMIC DNA]</scope>
    <source>
        <strain evidence="2 3">Sb_GMNB300</strain>
    </source>
</reference>
<keyword evidence="3" id="KW-1185">Reference proteome</keyword>
<dbReference type="AlphaFoldDB" id="A0A5J5EGD8"/>
<feature type="region of interest" description="Disordered" evidence="1">
    <location>
        <begin position="27"/>
        <end position="75"/>
    </location>
</feature>
<proteinExistence type="predicted"/>
<sequence>MRGGGLRIMVGAHLAFIHEAPDFEHISASSNPAMDMNPNPADQSSKPSQIAGIGKAKDGCPEETQRPARGRKLAGGEVAAAGTQEEIVLIIRSHENHGVAKSPFRGDGGLRVPVPGVPAGTVVGLSTYEVQGYVLEIFPTPCVSMETDSGRSGGQDGYSQAQPQPGKAGGVAGGGGDIYQFNTNKPGDAGNKFGLETWKMGAGKGGGSLSTGSSR</sequence>
<dbReference type="EMBL" id="VXIS01000377">
    <property type="protein sequence ID" value="KAA8894009.1"/>
    <property type="molecule type" value="Genomic_DNA"/>
</dbReference>
<organism evidence="2 3">
    <name type="scientific">Sphaerosporella brunnea</name>
    <dbReference type="NCBI Taxonomy" id="1250544"/>
    <lineage>
        <taxon>Eukaryota</taxon>
        <taxon>Fungi</taxon>
        <taxon>Dikarya</taxon>
        <taxon>Ascomycota</taxon>
        <taxon>Pezizomycotina</taxon>
        <taxon>Pezizomycetes</taxon>
        <taxon>Pezizales</taxon>
        <taxon>Pyronemataceae</taxon>
        <taxon>Sphaerosporella</taxon>
    </lineage>
</organism>
<evidence type="ECO:0000313" key="3">
    <source>
        <dbReference type="Proteomes" id="UP000326924"/>
    </source>
</evidence>
<feature type="compositionally biased region" description="Gly residues" evidence="1">
    <location>
        <begin position="167"/>
        <end position="177"/>
    </location>
</feature>
<evidence type="ECO:0000313" key="2">
    <source>
        <dbReference type="EMBL" id="KAA8894009.1"/>
    </source>
</evidence>
<gene>
    <name evidence="2" type="ORF">FN846DRAFT_895470</name>
</gene>
<protein>
    <submittedName>
        <fullName evidence="2">Uncharacterized protein</fullName>
    </submittedName>
</protein>
<dbReference type="InParanoid" id="A0A5J5EGD8"/>
<comment type="caution">
    <text evidence="2">The sequence shown here is derived from an EMBL/GenBank/DDBJ whole genome shotgun (WGS) entry which is preliminary data.</text>
</comment>